<sequence length="213" mass="22518">MEKTTTPGALPPATDLASAIRVGQKMLALYGDSSGFDVFAFAQAHGGLAEALRILLRALDVEPDPKPIPPAVADLHRLCRDDYTSNADRRAQHHRDDAHLIEDATEAVAATMVLTVRCPAAHGDDPTPCDGPPVVTVLDAQNAGADGCAHHGARLLASLDGGRVYALPDAPAGTAIRVFKAAQDIRPFPWIDGPRTRPSQLSRAETRGRGEGQ</sequence>
<gene>
    <name evidence="2" type="ORF">H4687_007398</name>
</gene>
<accession>A0A8I0PCV5</accession>
<dbReference type="GeneID" id="86833781"/>
<feature type="compositionally biased region" description="Basic and acidic residues" evidence="1">
    <location>
        <begin position="204"/>
        <end position="213"/>
    </location>
</feature>
<dbReference type="EMBL" id="JADBGF010000001">
    <property type="protein sequence ID" value="MBE1601269.1"/>
    <property type="molecule type" value="Genomic_DNA"/>
</dbReference>
<organism evidence="2 3">
    <name type="scientific">Streptomyces stelliscabiei</name>
    <dbReference type="NCBI Taxonomy" id="146820"/>
    <lineage>
        <taxon>Bacteria</taxon>
        <taxon>Bacillati</taxon>
        <taxon>Actinomycetota</taxon>
        <taxon>Actinomycetes</taxon>
        <taxon>Kitasatosporales</taxon>
        <taxon>Streptomycetaceae</taxon>
        <taxon>Streptomyces</taxon>
    </lineage>
</organism>
<dbReference type="AlphaFoldDB" id="A0A8I0PCV5"/>
<evidence type="ECO:0000313" key="3">
    <source>
        <dbReference type="Proteomes" id="UP000629287"/>
    </source>
</evidence>
<name>A0A8I0PCV5_9ACTN</name>
<comment type="caution">
    <text evidence="2">The sequence shown here is derived from an EMBL/GenBank/DDBJ whole genome shotgun (WGS) entry which is preliminary data.</text>
</comment>
<dbReference type="Proteomes" id="UP000629287">
    <property type="component" value="Unassembled WGS sequence"/>
</dbReference>
<evidence type="ECO:0000256" key="1">
    <source>
        <dbReference type="SAM" id="MobiDB-lite"/>
    </source>
</evidence>
<keyword evidence="3" id="KW-1185">Reference proteome</keyword>
<dbReference type="RefSeq" id="WP_050399348.1">
    <property type="nucleotide sequence ID" value="NZ_JADBGF010000001.1"/>
</dbReference>
<proteinExistence type="predicted"/>
<protein>
    <submittedName>
        <fullName evidence="2">Uncharacterized protein</fullName>
    </submittedName>
</protein>
<feature type="region of interest" description="Disordered" evidence="1">
    <location>
        <begin position="188"/>
        <end position="213"/>
    </location>
</feature>
<evidence type="ECO:0000313" key="2">
    <source>
        <dbReference type="EMBL" id="MBE1601269.1"/>
    </source>
</evidence>
<reference evidence="2 3" key="1">
    <citation type="submission" date="2020-10" db="EMBL/GenBank/DDBJ databases">
        <title>Sequencing the genomes of 1000 actinobacteria strains.</title>
        <authorList>
            <person name="Klenk H.-P."/>
        </authorList>
    </citation>
    <scope>NUCLEOTIDE SEQUENCE [LARGE SCALE GENOMIC DNA]</scope>
    <source>
        <strain evidence="2 3">DSM 41803</strain>
    </source>
</reference>